<dbReference type="Proteomes" id="UP000326759">
    <property type="component" value="Unassembled WGS sequence"/>
</dbReference>
<feature type="domain" description="Chitin-binding type-2" evidence="2">
    <location>
        <begin position="15"/>
        <end position="43"/>
    </location>
</feature>
<dbReference type="GO" id="GO:0008061">
    <property type="term" value="F:chitin binding"/>
    <property type="evidence" value="ECO:0007669"/>
    <property type="project" value="InterPro"/>
</dbReference>
<dbReference type="Pfam" id="PF01607">
    <property type="entry name" value="CBM_14"/>
    <property type="match status" value="1"/>
</dbReference>
<reference evidence="3 4" key="1">
    <citation type="journal article" date="2019" name="PLoS Biol.">
        <title>Sex chromosomes control vertical transmission of feminizing Wolbachia symbionts in an isopod.</title>
        <authorList>
            <person name="Becking T."/>
            <person name="Chebbi M.A."/>
            <person name="Giraud I."/>
            <person name="Moumen B."/>
            <person name="Laverre T."/>
            <person name="Caubet Y."/>
            <person name="Peccoud J."/>
            <person name="Gilbert C."/>
            <person name="Cordaux R."/>
        </authorList>
    </citation>
    <scope>NUCLEOTIDE SEQUENCE [LARGE SCALE GENOMIC DNA]</scope>
    <source>
        <strain evidence="3">ANa2</strain>
        <tissue evidence="3">Whole body excluding digestive tract and cuticle</tissue>
    </source>
</reference>
<dbReference type="EMBL" id="SEYY01000867">
    <property type="protein sequence ID" value="KAB7506333.1"/>
    <property type="molecule type" value="Genomic_DNA"/>
</dbReference>
<feature type="chain" id="PRO_5024299563" description="Chitin-binding type-2 domain-containing protein" evidence="1">
    <location>
        <begin position="23"/>
        <end position="44"/>
    </location>
</feature>
<proteinExistence type="predicted"/>
<gene>
    <name evidence="3" type="ORF">Anas_06431</name>
</gene>
<organism evidence="3 4">
    <name type="scientific">Armadillidium nasatum</name>
    <dbReference type="NCBI Taxonomy" id="96803"/>
    <lineage>
        <taxon>Eukaryota</taxon>
        <taxon>Metazoa</taxon>
        <taxon>Ecdysozoa</taxon>
        <taxon>Arthropoda</taxon>
        <taxon>Crustacea</taxon>
        <taxon>Multicrustacea</taxon>
        <taxon>Malacostraca</taxon>
        <taxon>Eumalacostraca</taxon>
        <taxon>Peracarida</taxon>
        <taxon>Isopoda</taxon>
        <taxon>Oniscidea</taxon>
        <taxon>Crinocheta</taxon>
        <taxon>Armadillidiidae</taxon>
        <taxon>Armadillidium</taxon>
    </lineage>
</organism>
<dbReference type="SUPFAM" id="SSF57625">
    <property type="entry name" value="Invertebrate chitin-binding proteins"/>
    <property type="match status" value="1"/>
</dbReference>
<keyword evidence="4" id="KW-1185">Reference proteome</keyword>
<dbReference type="InterPro" id="IPR036508">
    <property type="entry name" value="Chitin-bd_dom_sf"/>
</dbReference>
<accession>A0A5N5TJJ4</accession>
<feature type="signal peptide" evidence="1">
    <location>
        <begin position="1"/>
        <end position="22"/>
    </location>
</feature>
<evidence type="ECO:0000256" key="1">
    <source>
        <dbReference type="SAM" id="SignalP"/>
    </source>
</evidence>
<dbReference type="AlphaFoldDB" id="A0A5N5TJJ4"/>
<evidence type="ECO:0000313" key="3">
    <source>
        <dbReference type="EMBL" id="KAB7506333.1"/>
    </source>
</evidence>
<comment type="caution">
    <text evidence="3">The sequence shown here is derived from an EMBL/GenBank/DDBJ whole genome shotgun (WGS) entry which is preliminary data.</text>
</comment>
<keyword evidence="1" id="KW-0732">Signal</keyword>
<name>A0A5N5TJJ4_9CRUS</name>
<sequence length="44" mass="4822">MILTMTAQVLCFLLSFYICSNGDLVPSACPGDLCFDQDQCECVL</sequence>
<evidence type="ECO:0000259" key="2">
    <source>
        <dbReference type="Pfam" id="PF01607"/>
    </source>
</evidence>
<dbReference type="GO" id="GO:0005576">
    <property type="term" value="C:extracellular region"/>
    <property type="evidence" value="ECO:0007669"/>
    <property type="project" value="InterPro"/>
</dbReference>
<evidence type="ECO:0000313" key="4">
    <source>
        <dbReference type="Proteomes" id="UP000326759"/>
    </source>
</evidence>
<protein>
    <recommendedName>
        <fullName evidence="2">Chitin-binding type-2 domain-containing protein</fullName>
    </recommendedName>
</protein>
<dbReference type="InterPro" id="IPR002557">
    <property type="entry name" value="Chitin-bd_dom"/>
</dbReference>